<keyword evidence="4" id="KW-0904">Protein phosphatase</keyword>
<evidence type="ECO:0000256" key="4">
    <source>
        <dbReference type="ARBA" id="ARBA00022912"/>
    </source>
</evidence>
<dbReference type="SMART" id="SM00226">
    <property type="entry name" value="LMWPc"/>
    <property type="match status" value="1"/>
</dbReference>
<dbReference type="FunFam" id="3.40.50.2300:FF:000041">
    <property type="entry name" value="Low molecular weight protein-tyrosine-phosphatase"/>
    <property type="match status" value="1"/>
</dbReference>
<dbReference type="CDD" id="cd16343">
    <property type="entry name" value="LMWPTP"/>
    <property type="match status" value="1"/>
</dbReference>
<feature type="domain" description="Phosphotyrosine protein phosphatase I" evidence="7">
    <location>
        <begin position="3"/>
        <end position="141"/>
    </location>
</feature>
<keyword evidence="3" id="KW-0378">Hydrolase</keyword>
<feature type="active site" description="Proton donor" evidence="6">
    <location>
        <position position="115"/>
    </location>
</feature>
<name>A0AAP2B545_SERFO</name>
<dbReference type="InterPro" id="IPR036196">
    <property type="entry name" value="Ptyr_pPase_sf"/>
</dbReference>
<evidence type="ECO:0000256" key="6">
    <source>
        <dbReference type="PIRSR" id="PIRSR617867-1"/>
    </source>
</evidence>
<evidence type="ECO:0000256" key="5">
    <source>
        <dbReference type="ARBA" id="ARBA00051722"/>
    </source>
</evidence>
<evidence type="ECO:0000256" key="3">
    <source>
        <dbReference type="ARBA" id="ARBA00022801"/>
    </source>
</evidence>
<dbReference type="Gene3D" id="3.40.50.2300">
    <property type="match status" value="1"/>
</dbReference>
<protein>
    <recommendedName>
        <fullName evidence="2">protein-tyrosine-phosphatase</fullName>
        <ecNumber evidence="2">3.1.3.48</ecNumber>
    </recommendedName>
</protein>
<dbReference type="PANTHER" id="PTHR11717:SF31">
    <property type="entry name" value="LOW MOLECULAR WEIGHT PROTEIN-TYROSINE-PHOSPHATASE ETP-RELATED"/>
    <property type="match status" value="1"/>
</dbReference>
<proteinExistence type="inferred from homology"/>
<dbReference type="EMBL" id="JACNYO010000010">
    <property type="protein sequence ID" value="MBC3212849.1"/>
    <property type="molecule type" value="Genomic_DNA"/>
</dbReference>
<feature type="active site" evidence="6">
    <location>
        <position position="15"/>
    </location>
</feature>
<organism evidence="8 9">
    <name type="scientific">Serratia fonticola</name>
    <dbReference type="NCBI Taxonomy" id="47917"/>
    <lineage>
        <taxon>Bacteria</taxon>
        <taxon>Pseudomonadati</taxon>
        <taxon>Pseudomonadota</taxon>
        <taxon>Gammaproteobacteria</taxon>
        <taxon>Enterobacterales</taxon>
        <taxon>Yersiniaceae</taxon>
        <taxon>Serratia</taxon>
    </lineage>
</organism>
<gene>
    <name evidence="8" type="ORF">H8J20_11935</name>
</gene>
<dbReference type="Pfam" id="PF01451">
    <property type="entry name" value="LMWPc"/>
    <property type="match status" value="1"/>
</dbReference>
<dbReference type="Proteomes" id="UP000659084">
    <property type="component" value="Unassembled WGS sequence"/>
</dbReference>
<feature type="active site" description="Nucleophile" evidence="6">
    <location>
        <position position="9"/>
    </location>
</feature>
<dbReference type="PRINTS" id="PR00719">
    <property type="entry name" value="LMWPTPASE"/>
</dbReference>
<dbReference type="InterPro" id="IPR017867">
    <property type="entry name" value="Tyr_phospatase_low_mol_wt"/>
</dbReference>
<dbReference type="GO" id="GO:0004725">
    <property type="term" value="F:protein tyrosine phosphatase activity"/>
    <property type="evidence" value="ECO:0007669"/>
    <property type="project" value="UniProtKB-EC"/>
</dbReference>
<evidence type="ECO:0000256" key="1">
    <source>
        <dbReference type="ARBA" id="ARBA00011063"/>
    </source>
</evidence>
<dbReference type="SUPFAM" id="SSF52788">
    <property type="entry name" value="Phosphotyrosine protein phosphatases I"/>
    <property type="match status" value="1"/>
</dbReference>
<evidence type="ECO:0000313" key="9">
    <source>
        <dbReference type="Proteomes" id="UP000659084"/>
    </source>
</evidence>
<dbReference type="AlphaFoldDB" id="A0AAP2B545"/>
<sequence length="143" mass="15651">MFNSILVVCVGNICRSPTGERLLKKLLPNKRVSSAGISALVGKAADKSSSEVANSNGVSLEGHEAKQLTAALCREYDLILVMEKGHIEAVCKLSPELRGKVMLFGHWNGNRDIPDPYMKSKDAFEFVYALLDESAKKWAVTLN</sequence>
<dbReference type="EC" id="3.1.3.48" evidence="2"/>
<dbReference type="InterPro" id="IPR050438">
    <property type="entry name" value="LMW_PTPase"/>
</dbReference>
<accession>A0AAP2B545</accession>
<reference evidence="8" key="1">
    <citation type="submission" date="2020-08" db="EMBL/GenBank/DDBJ databases">
        <title>Food and environmental bacterial isolates.</title>
        <authorList>
            <person name="Richter L."/>
            <person name="Du Plessis E.M."/>
            <person name="Duvenage S."/>
            <person name="Allam M."/>
            <person name="Korsten L."/>
        </authorList>
    </citation>
    <scope>NUCLEOTIDE SEQUENCE</scope>
    <source>
        <strain evidence="8">UPMP2127</strain>
    </source>
</reference>
<evidence type="ECO:0000313" key="8">
    <source>
        <dbReference type="EMBL" id="MBC3212849.1"/>
    </source>
</evidence>
<evidence type="ECO:0000256" key="2">
    <source>
        <dbReference type="ARBA" id="ARBA00013064"/>
    </source>
</evidence>
<comment type="catalytic activity">
    <reaction evidence="5">
        <text>O-phospho-L-tyrosyl-[protein] + H2O = L-tyrosyl-[protein] + phosphate</text>
        <dbReference type="Rhea" id="RHEA:10684"/>
        <dbReference type="Rhea" id="RHEA-COMP:10136"/>
        <dbReference type="Rhea" id="RHEA-COMP:20101"/>
        <dbReference type="ChEBI" id="CHEBI:15377"/>
        <dbReference type="ChEBI" id="CHEBI:43474"/>
        <dbReference type="ChEBI" id="CHEBI:46858"/>
        <dbReference type="ChEBI" id="CHEBI:61978"/>
        <dbReference type="EC" id="3.1.3.48"/>
    </reaction>
</comment>
<dbReference type="RefSeq" id="WP_094982912.1">
    <property type="nucleotide sequence ID" value="NZ_CP183218.1"/>
</dbReference>
<evidence type="ECO:0000259" key="7">
    <source>
        <dbReference type="SMART" id="SM00226"/>
    </source>
</evidence>
<comment type="caution">
    <text evidence="8">The sequence shown here is derived from an EMBL/GenBank/DDBJ whole genome shotgun (WGS) entry which is preliminary data.</text>
</comment>
<dbReference type="PANTHER" id="PTHR11717">
    <property type="entry name" value="LOW MOLECULAR WEIGHT PROTEIN TYROSINE PHOSPHATASE"/>
    <property type="match status" value="1"/>
</dbReference>
<comment type="similarity">
    <text evidence="1">Belongs to the low molecular weight phosphotyrosine protein phosphatase family.</text>
</comment>
<dbReference type="InterPro" id="IPR023485">
    <property type="entry name" value="Ptyr_pPase"/>
</dbReference>